<dbReference type="Pfam" id="PF06110">
    <property type="entry name" value="TXD17-like_Trx"/>
    <property type="match status" value="1"/>
</dbReference>
<dbReference type="PANTHER" id="PTHR11085:SF6">
    <property type="entry name" value="NAD-DEPENDENT PROTEIN DEACETYLASE SIRTUIN-2"/>
    <property type="match status" value="1"/>
</dbReference>
<dbReference type="Pfam" id="PF02146">
    <property type="entry name" value="SIR2"/>
    <property type="match status" value="1"/>
</dbReference>
<dbReference type="AlphaFoldDB" id="A0A4P9WHB7"/>
<feature type="region of interest" description="Disordered" evidence="7">
    <location>
        <begin position="1"/>
        <end position="25"/>
    </location>
</feature>
<feature type="domain" description="Deacetylase sirtuin-type" evidence="8">
    <location>
        <begin position="60"/>
        <end position="337"/>
    </location>
</feature>
<dbReference type="OrthoDB" id="420264at2759"/>
<keyword evidence="2" id="KW-0808">Transferase</keyword>
<evidence type="ECO:0000256" key="7">
    <source>
        <dbReference type="SAM" id="MobiDB-lite"/>
    </source>
</evidence>
<evidence type="ECO:0000259" key="8">
    <source>
        <dbReference type="PROSITE" id="PS50305"/>
    </source>
</evidence>
<keyword evidence="3 6" id="KW-0479">Metal-binding</keyword>
<evidence type="ECO:0000256" key="4">
    <source>
        <dbReference type="ARBA" id="ARBA00022833"/>
    </source>
</evidence>
<keyword evidence="5" id="KW-0520">NAD</keyword>
<sequence length="404" mass="44370">MPSPTNSPKYAGRPPPKQRLTPLEEKEADLSLNIIAYSRQLDNGSPGEEEGGVVGKELGRKRGSLPIEALAEYWKRRKVTSVVVLSGAGISTLAGIPDFRSPGTGLYDNLQNDLRQVIFSAQSATVLHTGERNPGKFSPTTCHYFLLRQYTQNIDTLERLAGIDPDLIIETHGSFATARCVGCPTNPSRAAPHKSSSDGCRRTYPTSWMQPYIDASSVPRCESCTGLVKPDIVFFGEGLPARFHDLAQRVFDKCDLLVVIGDVQKLCRDAVFKGGCDEGVVKLAELLGWRQESVVLEKRECMKKTPKRRTEEASTGESWCPDCVVADPKIRKTILKIPDSTLVEVPVGSRTQWRTPDNAMRIHPKIKLTVIPTLIEFGKDGSIVARLVEDEAADDAKLGKLISA</sequence>
<dbReference type="SUPFAM" id="SSF52467">
    <property type="entry name" value="DHS-like NAD/FAD-binding domain"/>
    <property type="match status" value="1"/>
</dbReference>
<dbReference type="InterPro" id="IPR026590">
    <property type="entry name" value="Ssirtuin_cat_dom"/>
</dbReference>
<dbReference type="PROSITE" id="PS50305">
    <property type="entry name" value="SIRTUIN"/>
    <property type="match status" value="1"/>
</dbReference>
<dbReference type="InterPro" id="IPR010357">
    <property type="entry name" value="TXNDC17_dom"/>
</dbReference>
<evidence type="ECO:0000256" key="3">
    <source>
        <dbReference type="ARBA" id="ARBA00022723"/>
    </source>
</evidence>
<proteinExistence type="inferred from homology"/>
<dbReference type="SUPFAM" id="SSF52833">
    <property type="entry name" value="Thioredoxin-like"/>
    <property type="match status" value="1"/>
</dbReference>
<dbReference type="GO" id="GO:0046872">
    <property type="term" value="F:metal ion binding"/>
    <property type="evidence" value="ECO:0007669"/>
    <property type="project" value="UniProtKB-KW"/>
</dbReference>
<evidence type="ECO:0000313" key="9">
    <source>
        <dbReference type="EMBL" id="RKO91243.1"/>
    </source>
</evidence>
<dbReference type="InterPro" id="IPR003000">
    <property type="entry name" value="Sirtuin"/>
</dbReference>
<evidence type="ECO:0000256" key="2">
    <source>
        <dbReference type="ARBA" id="ARBA00022679"/>
    </source>
</evidence>
<feature type="binding site" evidence="6">
    <location>
        <position position="200"/>
    </location>
    <ligand>
        <name>Zn(2+)</name>
        <dbReference type="ChEBI" id="CHEBI:29105"/>
    </ligand>
</feature>
<feature type="binding site" evidence="6">
    <location>
        <position position="221"/>
    </location>
    <ligand>
        <name>Zn(2+)</name>
        <dbReference type="ChEBI" id="CHEBI:29105"/>
    </ligand>
</feature>
<protein>
    <submittedName>
        <fullName evidence="9">DHS-like NAD/FAD-binding domain-containing protein</fullName>
    </submittedName>
</protein>
<name>A0A4P9WHB7_9FUNG</name>
<evidence type="ECO:0000256" key="1">
    <source>
        <dbReference type="ARBA" id="ARBA00006924"/>
    </source>
</evidence>
<keyword evidence="4 6" id="KW-0862">Zinc</keyword>
<evidence type="ECO:0000256" key="6">
    <source>
        <dbReference type="PROSITE-ProRule" id="PRU00236"/>
    </source>
</evidence>
<gene>
    <name evidence="9" type="ORF">BDK51DRAFT_34329</name>
</gene>
<dbReference type="Gene3D" id="3.40.30.10">
    <property type="entry name" value="Glutaredoxin"/>
    <property type="match status" value="1"/>
</dbReference>
<dbReference type="Proteomes" id="UP000269721">
    <property type="component" value="Unassembled WGS sequence"/>
</dbReference>
<evidence type="ECO:0000313" key="10">
    <source>
        <dbReference type="Proteomes" id="UP000269721"/>
    </source>
</evidence>
<dbReference type="EMBL" id="KZ995160">
    <property type="protein sequence ID" value="RKO91243.1"/>
    <property type="molecule type" value="Genomic_DNA"/>
</dbReference>
<dbReference type="GO" id="GO:0017136">
    <property type="term" value="F:histone deacetylase activity, NAD-dependent"/>
    <property type="evidence" value="ECO:0007669"/>
    <property type="project" value="TreeGrafter"/>
</dbReference>
<dbReference type="InterPro" id="IPR036249">
    <property type="entry name" value="Thioredoxin-like_sf"/>
</dbReference>
<evidence type="ECO:0000256" key="5">
    <source>
        <dbReference type="ARBA" id="ARBA00023027"/>
    </source>
</evidence>
<feature type="active site" description="Proton acceptor" evidence="6">
    <location>
        <position position="172"/>
    </location>
</feature>
<dbReference type="InterPro" id="IPR050134">
    <property type="entry name" value="NAD-dep_sirtuin_deacylases"/>
</dbReference>
<accession>A0A4P9WHB7</accession>
<dbReference type="PANTHER" id="PTHR11085">
    <property type="entry name" value="NAD-DEPENDENT PROTEIN DEACYLASE SIRTUIN-5, MITOCHONDRIAL-RELATED"/>
    <property type="match status" value="1"/>
</dbReference>
<dbReference type="InterPro" id="IPR029035">
    <property type="entry name" value="DHS-like_NAD/FAD-binding_dom"/>
</dbReference>
<dbReference type="GO" id="GO:0070403">
    <property type="term" value="F:NAD+ binding"/>
    <property type="evidence" value="ECO:0007669"/>
    <property type="project" value="InterPro"/>
</dbReference>
<feature type="binding site" evidence="6">
    <location>
        <position position="224"/>
    </location>
    <ligand>
        <name>Zn(2+)</name>
        <dbReference type="ChEBI" id="CHEBI:29105"/>
    </ligand>
</feature>
<keyword evidence="10" id="KW-1185">Reference proteome</keyword>
<feature type="binding site" evidence="6">
    <location>
        <position position="183"/>
    </location>
    <ligand>
        <name>Zn(2+)</name>
        <dbReference type="ChEBI" id="CHEBI:29105"/>
    </ligand>
</feature>
<comment type="similarity">
    <text evidence="1">Belongs to the sirtuin family. Class I subfamily.</text>
</comment>
<dbReference type="Gene3D" id="3.40.50.1220">
    <property type="entry name" value="TPP-binding domain"/>
    <property type="match status" value="1"/>
</dbReference>
<organism evidence="9 10">
    <name type="scientific">Blyttiomyces helicus</name>
    <dbReference type="NCBI Taxonomy" id="388810"/>
    <lineage>
        <taxon>Eukaryota</taxon>
        <taxon>Fungi</taxon>
        <taxon>Fungi incertae sedis</taxon>
        <taxon>Chytridiomycota</taxon>
        <taxon>Chytridiomycota incertae sedis</taxon>
        <taxon>Chytridiomycetes</taxon>
        <taxon>Chytridiomycetes incertae sedis</taxon>
        <taxon>Blyttiomyces</taxon>
    </lineage>
</organism>
<dbReference type="GO" id="GO:0005634">
    <property type="term" value="C:nucleus"/>
    <property type="evidence" value="ECO:0007669"/>
    <property type="project" value="TreeGrafter"/>
</dbReference>
<reference evidence="10" key="1">
    <citation type="journal article" date="2018" name="Nat. Microbiol.">
        <title>Leveraging single-cell genomics to expand the fungal tree of life.</title>
        <authorList>
            <person name="Ahrendt S.R."/>
            <person name="Quandt C.A."/>
            <person name="Ciobanu D."/>
            <person name="Clum A."/>
            <person name="Salamov A."/>
            <person name="Andreopoulos B."/>
            <person name="Cheng J.F."/>
            <person name="Woyke T."/>
            <person name="Pelin A."/>
            <person name="Henrissat B."/>
            <person name="Reynolds N.K."/>
            <person name="Benny G.L."/>
            <person name="Smith M.E."/>
            <person name="James T.Y."/>
            <person name="Grigoriev I.V."/>
        </authorList>
    </citation>
    <scope>NUCLEOTIDE SEQUENCE [LARGE SCALE GENOMIC DNA]</scope>
</reference>